<feature type="domain" description="Bet v I/Major latex protein" evidence="1">
    <location>
        <begin position="2"/>
        <end position="156"/>
    </location>
</feature>
<dbReference type="CDD" id="cd07816">
    <property type="entry name" value="Bet_v1-like"/>
    <property type="match status" value="1"/>
</dbReference>
<dbReference type="SUPFAM" id="SSF55961">
    <property type="entry name" value="Bet v1-like"/>
    <property type="match status" value="1"/>
</dbReference>
<comment type="caution">
    <text evidence="2">The sequence shown here is derived from an EMBL/GenBank/DDBJ whole genome shotgun (WGS) entry which is preliminary data.</text>
</comment>
<dbReference type="PANTHER" id="PTHR31907">
    <property type="entry name" value="MLP-LIKE PROTEIN 423"/>
    <property type="match status" value="1"/>
</dbReference>
<gene>
    <name evidence="2" type="ORF">Sradi_1831600</name>
</gene>
<dbReference type="InterPro" id="IPR051761">
    <property type="entry name" value="MLP-like_ligand-binding"/>
</dbReference>
<dbReference type="Gene3D" id="3.30.530.20">
    <property type="match status" value="1"/>
</dbReference>
<dbReference type="AlphaFoldDB" id="A0AAW2TWI3"/>
<sequence length="156" mass="17153">MALNGKLVSKTSVNLGGDLIFEVFRYKLSQLVNICPGFIQSVDLGGGQWGAVGSVILWNYTLGGKKRFAKEVVEAIDEKKRSITFKVVEGGVLEMYTSFKFTFSIDDDSNGQDNAVVTWTIDYEKKSESVPAPHALMDLGVAVTKEIARHYSLVPN</sequence>
<dbReference type="SMART" id="SM01037">
    <property type="entry name" value="Bet_v_1"/>
    <property type="match status" value="1"/>
</dbReference>
<reference evidence="2" key="2">
    <citation type="journal article" date="2024" name="Plant">
        <title>Genomic evolution and insights into agronomic trait innovations of Sesamum species.</title>
        <authorList>
            <person name="Miao H."/>
            <person name="Wang L."/>
            <person name="Qu L."/>
            <person name="Liu H."/>
            <person name="Sun Y."/>
            <person name="Le M."/>
            <person name="Wang Q."/>
            <person name="Wei S."/>
            <person name="Zheng Y."/>
            <person name="Lin W."/>
            <person name="Duan Y."/>
            <person name="Cao H."/>
            <person name="Xiong S."/>
            <person name="Wang X."/>
            <person name="Wei L."/>
            <person name="Li C."/>
            <person name="Ma Q."/>
            <person name="Ju M."/>
            <person name="Zhao R."/>
            <person name="Li G."/>
            <person name="Mu C."/>
            <person name="Tian Q."/>
            <person name="Mei H."/>
            <person name="Zhang T."/>
            <person name="Gao T."/>
            <person name="Zhang H."/>
        </authorList>
    </citation>
    <scope>NUCLEOTIDE SEQUENCE</scope>
    <source>
        <strain evidence="2">G02</strain>
    </source>
</reference>
<proteinExistence type="predicted"/>
<dbReference type="EMBL" id="JACGWJ010000007">
    <property type="protein sequence ID" value="KAL0408972.1"/>
    <property type="molecule type" value="Genomic_DNA"/>
</dbReference>
<protein>
    <submittedName>
        <fullName evidence="2">Kirola</fullName>
    </submittedName>
</protein>
<reference evidence="2" key="1">
    <citation type="submission" date="2020-06" db="EMBL/GenBank/DDBJ databases">
        <authorList>
            <person name="Li T."/>
            <person name="Hu X."/>
            <person name="Zhang T."/>
            <person name="Song X."/>
            <person name="Zhang H."/>
            <person name="Dai N."/>
            <person name="Sheng W."/>
            <person name="Hou X."/>
            <person name="Wei L."/>
        </authorList>
    </citation>
    <scope>NUCLEOTIDE SEQUENCE</scope>
    <source>
        <strain evidence="2">G02</strain>
        <tissue evidence="2">Leaf</tissue>
    </source>
</reference>
<name>A0AAW2TWI3_SESRA</name>
<dbReference type="InterPro" id="IPR000916">
    <property type="entry name" value="Bet_v_I/MLP"/>
</dbReference>
<evidence type="ECO:0000259" key="1">
    <source>
        <dbReference type="SMART" id="SM01037"/>
    </source>
</evidence>
<organism evidence="2">
    <name type="scientific">Sesamum radiatum</name>
    <name type="common">Black benniseed</name>
    <dbReference type="NCBI Taxonomy" id="300843"/>
    <lineage>
        <taxon>Eukaryota</taxon>
        <taxon>Viridiplantae</taxon>
        <taxon>Streptophyta</taxon>
        <taxon>Embryophyta</taxon>
        <taxon>Tracheophyta</taxon>
        <taxon>Spermatophyta</taxon>
        <taxon>Magnoliopsida</taxon>
        <taxon>eudicotyledons</taxon>
        <taxon>Gunneridae</taxon>
        <taxon>Pentapetalae</taxon>
        <taxon>asterids</taxon>
        <taxon>lamiids</taxon>
        <taxon>Lamiales</taxon>
        <taxon>Pedaliaceae</taxon>
        <taxon>Sesamum</taxon>
    </lineage>
</organism>
<dbReference type="GO" id="GO:0006952">
    <property type="term" value="P:defense response"/>
    <property type="evidence" value="ECO:0007669"/>
    <property type="project" value="InterPro"/>
</dbReference>
<dbReference type="Pfam" id="PF00407">
    <property type="entry name" value="Bet_v_1"/>
    <property type="match status" value="1"/>
</dbReference>
<dbReference type="InterPro" id="IPR023393">
    <property type="entry name" value="START-like_dom_sf"/>
</dbReference>
<evidence type="ECO:0000313" key="2">
    <source>
        <dbReference type="EMBL" id="KAL0408972.1"/>
    </source>
</evidence>
<accession>A0AAW2TWI3</accession>